<dbReference type="EMBL" id="MCRJ01000022">
    <property type="protein sequence ID" value="ODN71391.1"/>
    <property type="molecule type" value="Genomic_DNA"/>
</dbReference>
<keyword evidence="1" id="KW-0175">Coiled coil</keyword>
<dbReference type="Proteomes" id="UP000094622">
    <property type="component" value="Unassembled WGS sequence"/>
</dbReference>
<protein>
    <recommendedName>
        <fullName evidence="6">Tyrosine kinase G-rich domain-containing protein</fullName>
    </recommendedName>
</protein>
<dbReference type="InterPro" id="IPR050445">
    <property type="entry name" value="Bact_polysacc_biosynth/exp"/>
</dbReference>
<name>A0A1E3H7A3_9HYPH</name>
<evidence type="ECO:0000256" key="2">
    <source>
        <dbReference type="SAM" id="MobiDB-lite"/>
    </source>
</evidence>
<keyword evidence="3" id="KW-1133">Transmembrane helix</keyword>
<evidence type="ECO:0000313" key="5">
    <source>
        <dbReference type="Proteomes" id="UP000094622"/>
    </source>
</evidence>
<proteinExistence type="predicted"/>
<dbReference type="OrthoDB" id="230260at2"/>
<feature type="region of interest" description="Disordered" evidence="2">
    <location>
        <begin position="123"/>
        <end position="143"/>
    </location>
</feature>
<feature type="compositionally biased region" description="Polar residues" evidence="2">
    <location>
        <begin position="129"/>
        <end position="143"/>
    </location>
</feature>
<dbReference type="GO" id="GO:0005886">
    <property type="term" value="C:plasma membrane"/>
    <property type="evidence" value="ECO:0007669"/>
    <property type="project" value="TreeGrafter"/>
</dbReference>
<evidence type="ECO:0000313" key="4">
    <source>
        <dbReference type="EMBL" id="ODN71391.1"/>
    </source>
</evidence>
<comment type="caution">
    <text evidence="4">The sequence shown here is derived from an EMBL/GenBank/DDBJ whole genome shotgun (WGS) entry which is preliminary data.</text>
</comment>
<keyword evidence="3" id="KW-0472">Membrane</keyword>
<sequence length="362" mass="39741">MLSRFRNQMKIERRGITYVVEVTFTSRDRDKAARYANAIAETFIAQQSGTRVDAASDAADWLRTRLSALAESVRSSEAAVAEARTRYGIVNAGNDITVRERELGDLVQQVALARSRAEEASARYEQSRISVSDPLSENPEGATSSVLSNLRIQHSQLGRQMAELRLVYGDRHPTLQALQVQMASNEAQIRVEVDRQIAQADRSAKAAREQLVALESRLQQMEQEAATTDEASVKVRALEREAEANRRLYEEFLGRFKATSEQTSLQKSEARIVSPATPPLKSTRISPIILGIAGIMLGIVAGFGSALLGEALSAAGLMRRRVPTSPAPDKTHAPAPMRFATPPPPSRPPRSSRPSSPRPPHR</sequence>
<evidence type="ECO:0008006" key="6">
    <source>
        <dbReference type="Google" id="ProtNLM"/>
    </source>
</evidence>
<evidence type="ECO:0000256" key="3">
    <source>
        <dbReference type="SAM" id="Phobius"/>
    </source>
</evidence>
<keyword evidence="5" id="KW-1185">Reference proteome</keyword>
<gene>
    <name evidence="4" type="ORF">A6302_01255</name>
</gene>
<dbReference type="GO" id="GO:0004713">
    <property type="term" value="F:protein tyrosine kinase activity"/>
    <property type="evidence" value="ECO:0007669"/>
    <property type="project" value="TreeGrafter"/>
</dbReference>
<dbReference type="PANTHER" id="PTHR32309">
    <property type="entry name" value="TYROSINE-PROTEIN KINASE"/>
    <property type="match status" value="1"/>
</dbReference>
<evidence type="ECO:0000256" key="1">
    <source>
        <dbReference type="SAM" id="Coils"/>
    </source>
</evidence>
<accession>A0A1E3H7A3</accession>
<organism evidence="4 5">
    <name type="scientific">Methylobrevis pamukkalensis</name>
    <dbReference type="NCBI Taxonomy" id="1439726"/>
    <lineage>
        <taxon>Bacteria</taxon>
        <taxon>Pseudomonadati</taxon>
        <taxon>Pseudomonadota</taxon>
        <taxon>Alphaproteobacteria</taxon>
        <taxon>Hyphomicrobiales</taxon>
        <taxon>Pleomorphomonadaceae</taxon>
        <taxon>Methylobrevis</taxon>
    </lineage>
</organism>
<feature type="region of interest" description="Disordered" evidence="2">
    <location>
        <begin position="322"/>
        <end position="362"/>
    </location>
</feature>
<reference evidence="4 5" key="1">
    <citation type="submission" date="2016-07" db="EMBL/GenBank/DDBJ databases">
        <title>Draft Genome Sequence of Methylobrevis pamukkalensis PK2.</title>
        <authorList>
            <person name="Vasilenko O.V."/>
            <person name="Doronina N.V."/>
            <person name="Shmareva M.N."/>
            <person name="Tarlachkov S.V."/>
            <person name="Mustakhimov I."/>
            <person name="Trotsenko Y.A."/>
        </authorList>
    </citation>
    <scope>NUCLEOTIDE SEQUENCE [LARGE SCALE GENOMIC DNA]</scope>
    <source>
        <strain evidence="4 5">PK2</strain>
    </source>
</reference>
<dbReference type="PANTHER" id="PTHR32309:SF13">
    <property type="entry name" value="FERRIC ENTEROBACTIN TRANSPORT PROTEIN FEPE"/>
    <property type="match status" value="1"/>
</dbReference>
<keyword evidence="3" id="KW-0812">Transmembrane</keyword>
<feature type="transmembrane region" description="Helical" evidence="3">
    <location>
        <begin position="288"/>
        <end position="312"/>
    </location>
</feature>
<dbReference type="AlphaFoldDB" id="A0A1E3H7A3"/>
<dbReference type="RefSeq" id="WP_069306222.1">
    <property type="nucleotide sequence ID" value="NZ_MCRJ01000022.1"/>
</dbReference>
<feature type="coiled-coil region" evidence="1">
    <location>
        <begin position="190"/>
        <end position="241"/>
    </location>
</feature>